<dbReference type="InterPro" id="IPR036734">
    <property type="entry name" value="Neur_chan_lig-bd_sf"/>
</dbReference>
<dbReference type="Pfam" id="PF02932">
    <property type="entry name" value="Neur_chan_memb"/>
    <property type="match status" value="1"/>
</dbReference>
<dbReference type="InterPro" id="IPR018000">
    <property type="entry name" value="Neurotransmitter_ion_chnl_CS"/>
</dbReference>
<feature type="transmembrane region" description="Helical" evidence="11">
    <location>
        <begin position="199"/>
        <end position="218"/>
    </location>
</feature>
<protein>
    <submittedName>
        <fullName evidence="14">Uncharacterized protein</fullName>
    </submittedName>
</protein>
<name>A0A7R9KWK7_9ACAR</name>
<dbReference type="Proteomes" id="UP000759131">
    <property type="component" value="Unassembled WGS sequence"/>
</dbReference>
<organism evidence="14">
    <name type="scientific">Medioppia subpectinata</name>
    <dbReference type="NCBI Taxonomy" id="1979941"/>
    <lineage>
        <taxon>Eukaryota</taxon>
        <taxon>Metazoa</taxon>
        <taxon>Ecdysozoa</taxon>
        <taxon>Arthropoda</taxon>
        <taxon>Chelicerata</taxon>
        <taxon>Arachnida</taxon>
        <taxon>Acari</taxon>
        <taxon>Acariformes</taxon>
        <taxon>Sarcoptiformes</taxon>
        <taxon>Oribatida</taxon>
        <taxon>Brachypylina</taxon>
        <taxon>Oppioidea</taxon>
        <taxon>Oppiidae</taxon>
        <taxon>Medioppia</taxon>
    </lineage>
</organism>
<dbReference type="InterPro" id="IPR036719">
    <property type="entry name" value="Neuro-gated_channel_TM_sf"/>
</dbReference>
<keyword evidence="5 11" id="KW-0812">Transmembrane</keyword>
<dbReference type="GO" id="GO:0005254">
    <property type="term" value="F:chloride channel activity"/>
    <property type="evidence" value="ECO:0007669"/>
    <property type="project" value="UniProtKB-ARBA"/>
</dbReference>
<evidence type="ECO:0000313" key="15">
    <source>
        <dbReference type="Proteomes" id="UP000759131"/>
    </source>
</evidence>
<feature type="domain" description="Neurotransmitter-gated ion-channel transmembrane" evidence="13">
    <location>
        <begin position="201"/>
        <end position="305"/>
    </location>
</feature>
<feature type="domain" description="Neurotransmitter-gated ion-channel ligand-binding" evidence="12">
    <location>
        <begin position="9"/>
        <end position="166"/>
    </location>
</feature>
<evidence type="ECO:0000256" key="5">
    <source>
        <dbReference type="ARBA" id="ARBA00022692"/>
    </source>
</evidence>
<reference evidence="14" key="1">
    <citation type="submission" date="2020-11" db="EMBL/GenBank/DDBJ databases">
        <authorList>
            <person name="Tran Van P."/>
        </authorList>
    </citation>
    <scope>NUCLEOTIDE SEQUENCE</scope>
</reference>
<keyword evidence="4" id="KW-1003">Cell membrane</keyword>
<dbReference type="GO" id="GO:0005886">
    <property type="term" value="C:plasma membrane"/>
    <property type="evidence" value="ECO:0007669"/>
    <property type="project" value="UniProtKB-SubCell"/>
</dbReference>
<evidence type="ECO:0000256" key="4">
    <source>
        <dbReference type="ARBA" id="ARBA00022475"/>
    </source>
</evidence>
<feature type="non-terminal residue" evidence="14">
    <location>
        <position position="398"/>
    </location>
</feature>
<dbReference type="SUPFAM" id="SSF63712">
    <property type="entry name" value="Nicotinic receptor ligand binding domain-like"/>
    <property type="match status" value="1"/>
</dbReference>
<evidence type="ECO:0000256" key="10">
    <source>
        <dbReference type="ARBA" id="ARBA00023303"/>
    </source>
</evidence>
<dbReference type="EMBL" id="CAJPIZ010008279">
    <property type="protein sequence ID" value="CAG2111002.1"/>
    <property type="molecule type" value="Genomic_DNA"/>
</dbReference>
<accession>A0A7R9KWK7</accession>
<keyword evidence="3" id="KW-0813">Transport</keyword>
<proteinExistence type="predicted"/>
<dbReference type="SUPFAM" id="SSF90112">
    <property type="entry name" value="Neurotransmitter-gated ion-channel transmembrane pore"/>
    <property type="match status" value="1"/>
</dbReference>
<gene>
    <name evidence="14" type="ORF">OSB1V03_LOCUS10984</name>
</gene>
<keyword evidence="6" id="KW-0732">Signal</keyword>
<dbReference type="PANTHER" id="PTHR18945">
    <property type="entry name" value="NEUROTRANSMITTER GATED ION CHANNEL"/>
    <property type="match status" value="1"/>
</dbReference>
<comment type="subcellular location">
    <subcellularLocation>
        <location evidence="2">Cell membrane</location>
    </subcellularLocation>
    <subcellularLocation>
        <location evidence="1">Membrane</location>
        <topology evidence="1">Multi-pass membrane protein</topology>
    </subcellularLocation>
</comment>
<keyword evidence="7 11" id="KW-1133">Transmembrane helix</keyword>
<evidence type="ECO:0000256" key="11">
    <source>
        <dbReference type="SAM" id="Phobius"/>
    </source>
</evidence>
<dbReference type="Gene3D" id="2.70.170.10">
    <property type="entry name" value="Neurotransmitter-gated ion-channel ligand-binding domain"/>
    <property type="match status" value="1"/>
</dbReference>
<dbReference type="GO" id="GO:0005230">
    <property type="term" value="F:extracellular ligand-gated monoatomic ion channel activity"/>
    <property type="evidence" value="ECO:0007669"/>
    <property type="project" value="InterPro"/>
</dbReference>
<dbReference type="EMBL" id="OC862854">
    <property type="protein sequence ID" value="CAD7630572.1"/>
    <property type="molecule type" value="Genomic_DNA"/>
</dbReference>
<feature type="transmembrane region" description="Helical" evidence="11">
    <location>
        <begin position="257"/>
        <end position="280"/>
    </location>
</feature>
<evidence type="ECO:0000256" key="8">
    <source>
        <dbReference type="ARBA" id="ARBA00023065"/>
    </source>
</evidence>
<evidence type="ECO:0000256" key="7">
    <source>
        <dbReference type="ARBA" id="ARBA00022989"/>
    </source>
</evidence>
<keyword evidence="10" id="KW-0407">Ion channel</keyword>
<evidence type="ECO:0000259" key="12">
    <source>
        <dbReference type="Pfam" id="PF02931"/>
    </source>
</evidence>
<dbReference type="PROSITE" id="PS00236">
    <property type="entry name" value="NEUROTR_ION_CHANNEL"/>
    <property type="match status" value="1"/>
</dbReference>
<keyword evidence="15" id="KW-1185">Reference proteome</keyword>
<dbReference type="OrthoDB" id="6511516at2759"/>
<dbReference type="InterPro" id="IPR006202">
    <property type="entry name" value="Neur_chan_lig-bd"/>
</dbReference>
<dbReference type="Pfam" id="PF02931">
    <property type="entry name" value="Neur_chan_LBD"/>
    <property type="match status" value="1"/>
</dbReference>
<dbReference type="InterPro" id="IPR006029">
    <property type="entry name" value="Neurotrans-gated_channel_TM"/>
</dbReference>
<dbReference type="InterPro" id="IPR038050">
    <property type="entry name" value="Neuro_actylchol_rec"/>
</dbReference>
<dbReference type="Gene3D" id="1.20.58.390">
    <property type="entry name" value="Neurotransmitter-gated ion-channel transmembrane domain"/>
    <property type="match status" value="1"/>
</dbReference>
<evidence type="ECO:0000256" key="2">
    <source>
        <dbReference type="ARBA" id="ARBA00004236"/>
    </source>
</evidence>
<dbReference type="InterPro" id="IPR006028">
    <property type="entry name" value="GABAA/Glycine_rcpt"/>
</dbReference>
<keyword evidence="9 11" id="KW-0472">Membrane</keyword>
<evidence type="ECO:0000256" key="6">
    <source>
        <dbReference type="ARBA" id="ARBA00022729"/>
    </source>
</evidence>
<dbReference type="InterPro" id="IPR006201">
    <property type="entry name" value="Neur_channel"/>
</dbReference>
<evidence type="ECO:0000256" key="1">
    <source>
        <dbReference type="ARBA" id="ARBA00004141"/>
    </source>
</evidence>
<sequence length="398" mass="45627">MEAVSNIANMPLVIETTFKTLDLSAINLIKEEFTIDYYIEFQWRVNANYCVKAVEKLASNKTDLTKPILITGKSISKQIWIPDLIIERVRAMAQTLEPVLTINIINSNFCHLTVNKRESATVGCPLDLHAYPFDTQICSIKMRSANYPSNEVKYEWLSTDPNDKTSVNTTLSLPKPINYSYLMVTYYFVRQITTFSIQFFYPTTLIVFIAYCSAWITVESGPGRFLLCILPFLTLVATFNGIKGTLPSISYVIAIDIWYMICMMFVFTAIGELTLVNYLHKKRSLIVAKRKRDKEDQPIAVQHIPNGFGHRIITTADMMAGLEGDQQRRRSSYAPKAFWNQFSNNFHINVNNDNNNGIHVMADNEPIDRALQVDRVFRVIYPICFAIFVIAFWVTYMS</sequence>
<feature type="transmembrane region" description="Helical" evidence="11">
    <location>
        <begin position="225"/>
        <end position="242"/>
    </location>
</feature>
<evidence type="ECO:0000313" key="14">
    <source>
        <dbReference type="EMBL" id="CAD7630572.1"/>
    </source>
</evidence>
<dbReference type="GO" id="GO:0099095">
    <property type="term" value="F:ligand-gated monoatomic anion channel activity"/>
    <property type="evidence" value="ECO:0007669"/>
    <property type="project" value="UniProtKB-ARBA"/>
</dbReference>
<dbReference type="PRINTS" id="PR00253">
    <property type="entry name" value="GABAARECEPTR"/>
</dbReference>
<dbReference type="GO" id="GO:0004888">
    <property type="term" value="F:transmembrane signaling receptor activity"/>
    <property type="evidence" value="ECO:0007669"/>
    <property type="project" value="InterPro"/>
</dbReference>
<evidence type="ECO:0000256" key="9">
    <source>
        <dbReference type="ARBA" id="ARBA00023136"/>
    </source>
</evidence>
<feature type="transmembrane region" description="Helical" evidence="11">
    <location>
        <begin position="379"/>
        <end position="396"/>
    </location>
</feature>
<keyword evidence="8" id="KW-0406">Ion transport</keyword>
<dbReference type="AlphaFoldDB" id="A0A7R9KWK7"/>
<evidence type="ECO:0000259" key="13">
    <source>
        <dbReference type="Pfam" id="PF02932"/>
    </source>
</evidence>
<evidence type="ECO:0000256" key="3">
    <source>
        <dbReference type="ARBA" id="ARBA00022448"/>
    </source>
</evidence>